<dbReference type="Proteomes" id="UP000651271">
    <property type="component" value="Unassembled WGS sequence"/>
</dbReference>
<reference evidence="1 2" key="1">
    <citation type="submission" date="2020-08" db="EMBL/GenBank/DDBJ databases">
        <title>Sphingobacterium sp. DN04309 isolated from aquaculture water.</title>
        <authorList>
            <person name="Zhang M."/>
        </authorList>
    </citation>
    <scope>NUCLEOTIDE SEQUENCE [LARGE SCALE GENOMIC DNA]</scope>
    <source>
        <strain evidence="1 2">DN04309</strain>
    </source>
</reference>
<dbReference type="EMBL" id="JACOIJ010000011">
    <property type="protein sequence ID" value="MBD1429454.1"/>
    <property type="molecule type" value="Genomic_DNA"/>
</dbReference>
<accession>A0ABR7YDU4</accession>
<proteinExistence type="predicted"/>
<evidence type="ECO:0000313" key="2">
    <source>
        <dbReference type="Proteomes" id="UP000651271"/>
    </source>
</evidence>
<sequence length="58" mass="6246">MKMILFIALLWSTGTVCTLQNESTIIANNGEENTGDKSIVRPPIPPIPPILPLGMNNA</sequence>
<evidence type="ECO:0000313" key="1">
    <source>
        <dbReference type="EMBL" id="MBD1429454.1"/>
    </source>
</evidence>
<protein>
    <submittedName>
        <fullName evidence="1">Uncharacterized protein</fullName>
    </submittedName>
</protein>
<organism evidence="1 2">
    <name type="scientific">Sphingobacterium litopenaei</name>
    <dbReference type="NCBI Taxonomy" id="2763500"/>
    <lineage>
        <taxon>Bacteria</taxon>
        <taxon>Pseudomonadati</taxon>
        <taxon>Bacteroidota</taxon>
        <taxon>Sphingobacteriia</taxon>
        <taxon>Sphingobacteriales</taxon>
        <taxon>Sphingobacteriaceae</taxon>
        <taxon>Sphingobacterium</taxon>
    </lineage>
</organism>
<gene>
    <name evidence="1" type="ORF">H8B04_07720</name>
</gene>
<dbReference type="RefSeq" id="WP_190301978.1">
    <property type="nucleotide sequence ID" value="NZ_JACOIJ010000011.1"/>
</dbReference>
<keyword evidence="2" id="KW-1185">Reference proteome</keyword>
<comment type="caution">
    <text evidence="1">The sequence shown here is derived from an EMBL/GenBank/DDBJ whole genome shotgun (WGS) entry which is preliminary data.</text>
</comment>
<name>A0ABR7YDU4_9SPHI</name>